<dbReference type="GO" id="GO:0006368">
    <property type="term" value="P:transcription elongation by RNA polymerase II"/>
    <property type="evidence" value="ECO:0007669"/>
    <property type="project" value="UniProtKB-UniRule"/>
</dbReference>
<dbReference type="OrthoDB" id="6221744at2759"/>
<comment type="subcellular location">
    <subcellularLocation>
        <location evidence="2">Nucleus</location>
        <location evidence="2">Nucleoplasm</location>
    </subcellularLocation>
    <subcellularLocation>
        <location evidence="2">Cytoplasm</location>
        <location evidence="2">P-body</location>
    </subcellularLocation>
</comment>
<dbReference type="AlphaFoldDB" id="G8YBC0"/>
<dbReference type="OMA" id="CHNTIKE"/>
<evidence type="ECO:0000256" key="1">
    <source>
        <dbReference type="ARBA" id="ARBA00023010"/>
    </source>
</evidence>
<comment type="subunit">
    <text evidence="2">Component of the nuclear pore complex (NPC)-associated TREX-2 complex (transcription and export complex 2), composed of at least SUS1, SAC3, THP1, SEM1, and CDC31. TREX-2 contains 2 SUS1 chains. The TREX-2 complex interacts with the nucleoporin NUP1. Component of the 1.8 MDa SAGA transcription coactivator-HAT complex. SAGA is built of 5 distinct domains with specialized functions. Within the SAGA complex, SUS1, SGF11, SGF73 and UBP8 form an additional subcomplex of SAGA called the DUB module (deubiquitination module). Interacts directly with THP1, SAC3, SGF11, and with the RNA polymerase II.</text>
</comment>
<dbReference type="GO" id="GO:0000124">
    <property type="term" value="C:SAGA complex"/>
    <property type="evidence" value="ECO:0007669"/>
    <property type="project" value="UniProtKB-UniRule"/>
</dbReference>
<comment type="similarity">
    <text evidence="2">Belongs to the ENY2 family.</text>
</comment>
<name>G8YBC0_PICSO</name>
<dbReference type="InterPro" id="IPR018783">
    <property type="entry name" value="TF_ENY2"/>
</dbReference>
<dbReference type="STRING" id="559304.G8YBC0"/>
<dbReference type="InParanoid" id="G8YBC0"/>
<dbReference type="InterPro" id="IPR038212">
    <property type="entry name" value="TF_EnY2_sf"/>
</dbReference>
<dbReference type="GO" id="GO:0005654">
    <property type="term" value="C:nucleoplasm"/>
    <property type="evidence" value="ECO:0007669"/>
    <property type="project" value="UniProtKB-SubCell"/>
</dbReference>
<sequence length="99" mass="11455">MSEQLQFDEIKSQIQQHLVKSGKYDIINKQLKLQLYESGWYDEVSQLASRELQGQDGDQSMNFDVLFASVKPKAEEMVPTQVKEDIIQKLKAYLDDVIC</sequence>
<dbReference type="Pfam" id="PF10163">
    <property type="entry name" value="EnY2"/>
    <property type="match status" value="1"/>
</dbReference>
<keyword evidence="1 2" id="KW-0811">Translocation</keyword>
<evidence type="ECO:0000256" key="2">
    <source>
        <dbReference type="HAMAP-Rule" id="MF_03046"/>
    </source>
</evidence>
<evidence type="ECO:0000313" key="4">
    <source>
        <dbReference type="Proteomes" id="UP000005222"/>
    </source>
</evidence>
<keyword evidence="2" id="KW-0804">Transcription</keyword>
<dbReference type="EMBL" id="FO082050">
    <property type="protein sequence ID" value="CCE82251.1"/>
    <property type="molecule type" value="Genomic_DNA"/>
</dbReference>
<dbReference type="Gene3D" id="1.10.246.140">
    <property type="match status" value="1"/>
</dbReference>
<gene>
    <name evidence="3" type="primary">Piso0_001968</name>
    <name evidence="2" type="synonym">SUS1</name>
    <name evidence="3" type="ORF">GNLVRS01_PISO0J01813g</name>
</gene>
<evidence type="ECO:0000313" key="3">
    <source>
        <dbReference type="EMBL" id="CCE82251.1"/>
    </source>
</evidence>
<dbReference type="GO" id="GO:0000932">
    <property type="term" value="C:P-body"/>
    <property type="evidence" value="ECO:0007669"/>
    <property type="project" value="UniProtKB-SubCell"/>
</dbReference>
<dbReference type="GO" id="GO:0070390">
    <property type="term" value="C:transcription export complex 2"/>
    <property type="evidence" value="ECO:0007669"/>
    <property type="project" value="UniProtKB-UniRule"/>
</dbReference>
<keyword evidence="2" id="KW-0805">Transcription regulation</keyword>
<dbReference type="GO" id="GO:0006325">
    <property type="term" value="P:chromatin organization"/>
    <property type="evidence" value="ECO:0007669"/>
    <property type="project" value="UniProtKB-KW"/>
</dbReference>
<keyword evidence="2" id="KW-0509">mRNA transport</keyword>
<keyword evidence="2" id="KW-0813">Transport</keyword>
<keyword evidence="4" id="KW-1185">Reference proteome</keyword>
<organism evidence="3 4">
    <name type="scientific">Pichia sorbitophila (strain ATCC MYA-4447 / BCRC 22081 / CBS 7064 / NBRC 10061 / NRRL Y-12695)</name>
    <name type="common">Hybrid yeast</name>
    <dbReference type="NCBI Taxonomy" id="559304"/>
    <lineage>
        <taxon>Eukaryota</taxon>
        <taxon>Fungi</taxon>
        <taxon>Dikarya</taxon>
        <taxon>Ascomycota</taxon>
        <taxon>Saccharomycotina</taxon>
        <taxon>Pichiomycetes</taxon>
        <taxon>Debaryomycetaceae</taxon>
        <taxon>Millerozyma</taxon>
    </lineage>
</organism>
<keyword evidence="2" id="KW-0653">Protein transport</keyword>
<dbReference type="HOGENOM" id="CLU_134052_2_1_1"/>
<keyword evidence="2" id="KW-0963">Cytoplasm</keyword>
<keyword evidence="2" id="KW-0539">Nucleus</keyword>
<keyword evidence="2" id="KW-0156">Chromatin regulator</keyword>
<protein>
    <recommendedName>
        <fullName evidence="2">Transcription and mRNA export factor SUS1</fullName>
    </recommendedName>
</protein>
<dbReference type="GO" id="GO:0005643">
    <property type="term" value="C:nuclear pore"/>
    <property type="evidence" value="ECO:0007669"/>
    <property type="project" value="UniProtKB-UniRule"/>
</dbReference>
<dbReference type="GO" id="GO:0015031">
    <property type="term" value="P:protein transport"/>
    <property type="evidence" value="ECO:0007669"/>
    <property type="project" value="UniProtKB-KW"/>
</dbReference>
<dbReference type="GO" id="GO:0006406">
    <property type="term" value="P:mRNA export from nucleus"/>
    <property type="evidence" value="ECO:0007669"/>
    <property type="project" value="UniProtKB-UniRule"/>
</dbReference>
<proteinExistence type="inferred from homology"/>
<dbReference type="GO" id="GO:0003713">
    <property type="term" value="F:transcription coactivator activity"/>
    <property type="evidence" value="ECO:0007669"/>
    <property type="project" value="UniProtKB-UniRule"/>
</dbReference>
<comment type="function">
    <text evidence="2">Involved in mRNA export coupled transcription activation by association with both the TREX-2 and the SAGA complexes. At the promoters, SAGA is required for recruitment of the basal transcription machinery. It influences RNA polymerase II transcriptional activity through different activities such as TBP interaction and promoter selectivity, interaction with transcription activators, and chromatin modification through histone acetylation and deubiquitination. Within the SAGA complex, participates to a subcomplex required for deubiquitination of H2B and for the maintenance of steady-state H3 methylation levels. The TREX-2 complex functions in docking export-competent ribonucleoprotein particles (mRNPs) to the nuclear entrance of the nuclear pore complex (nuclear basket). TREX-2 participates in mRNA export and accurate chromatin positioning in the nucleus by tethering genes to the nuclear periphery. May also be involved in cytoplasmic mRNA decay by interaction with components of P-bodies.</text>
</comment>
<dbReference type="PANTHER" id="PTHR12514">
    <property type="entry name" value="ENHANCER OF YELLOW 2 TRANSCRIPTION FACTOR"/>
    <property type="match status" value="1"/>
</dbReference>
<keyword evidence="2" id="KW-0010">Activator</keyword>
<reference evidence="3 4" key="1">
    <citation type="journal article" date="2012" name="G3 (Bethesda)">
        <title>Pichia sorbitophila, an interspecies yeast hybrid reveals early steps of genome resolution following polyploidization.</title>
        <authorList>
            <person name="Leh Louis V."/>
            <person name="Despons L."/>
            <person name="Friedrich A."/>
            <person name="Martin T."/>
            <person name="Durrens P."/>
            <person name="Casaregola S."/>
            <person name="Neuveglise C."/>
            <person name="Fairhead C."/>
            <person name="Marck C."/>
            <person name="Cruz J.A."/>
            <person name="Straub M.L."/>
            <person name="Kugler V."/>
            <person name="Sacerdot C."/>
            <person name="Uzunov Z."/>
            <person name="Thierry A."/>
            <person name="Weiss S."/>
            <person name="Bleykasten C."/>
            <person name="De Montigny J."/>
            <person name="Jacques N."/>
            <person name="Jung P."/>
            <person name="Lemaire M."/>
            <person name="Mallet S."/>
            <person name="Morel G."/>
            <person name="Richard G.F."/>
            <person name="Sarkar A."/>
            <person name="Savel G."/>
            <person name="Schacherer J."/>
            <person name="Seret M.L."/>
            <person name="Talla E."/>
            <person name="Samson G."/>
            <person name="Jubin C."/>
            <person name="Poulain J."/>
            <person name="Vacherie B."/>
            <person name="Barbe V."/>
            <person name="Pelletier E."/>
            <person name="Sherman D.J."/>
            <person name="Westhof E."/>
            <person name="Weissenbach J."/>
            <person name="Baret P.V."/>
            <person name="Wincker P."/>
            <person name="Gaillardin C."/>
            <person name="Dujon B."/>
            <person name="Souciet J.L."/>
        </authorList>
    </citation>
    <scope>NUCLEOTIDE SEQUENCE [LARGE SCALE GENOMIC DNA]</scope>
    <source>
        <strain evidence="4">ATCC MYA-4447 / BCRC 22081 / CBS 7064 / NBRC 10061 / NRRL Y-12695</strain>
    </source>
</reference>
<dbReference type="eggNOG" id="ENOG502S9WJ">
    <property type="taxonomic scope" value="Eukaryota"/>
</dbReference>
<dbReference type="GO" id="GO:0071819">
    <property type="term" value="C:DUBm complex"/>
    <property type="evidence" value="ECO:0007669"/>
    <property type="project" value="UniProtKB-UniRule"/>
</dbReference>
<dbReference type="HAMAP" id="MF_03046">
    <property type="entry name" value="ENY2_Sus1"/>
    <property type="match status" value="1"/>
</dbReference>
<dbReference type="Proteomes" id="UP000005222">
    <property type="component" value="Chromosome J"/>
</dbReference>
<dbReference type="FunCoup" id="G8YBC0">
    <property type="interactions" value="556"/>
</dbReference>
<accession>G8YBC0</accession>